<dbReference type="Proteomes" id="UP000002051">
    <property type="component" value="Chromosome 2"/>
</dbReference>
<reference evidence="2" key="3">
    <citation type="submission" date="2015-04" db="UniProtKB">
        <authorList>
            <consortium name="EnsemblPlants"/>
        </authorList>
    </citation>
    <scope>IDENTIFICATION</scope>
    <source>
        <strain evidence="2">cv. Jemalong A17</strain>
    </source>
</reference>
<evidence type="ECO:0000313" key="1">
    <source>
        <dbReference type="EMBL" id="AES67464.1"/>
    </source>
</evidence>
<reference evidence="1 3" key="1">
    <citation type="journal article" date="2011" name="Nature">
        <title>The Medicago genome provides insight into the evolution of rhizobial symbioses.</title>
        <authorList>
            <person name="Young N.D."/>
            <person name="Debelle F."/>
            <person name="Oldroyd G.E."/>
            <person name="Geurts R."/>
            <person name="Cannon S.B."/>
            <person name="Udvardi M.K."/>
            <person name="Benedito V.A."/>
            <person name="Mayer K.F."/>
            <person name="Gouzy J."/>
            <person name="Schoof H."/>
            <person name="Van de Peer Y."/>
            <person name="Proost S."/>
            <person name="Cook D.R."/>
            <person name="Meyers B.C."/>
            <person name="Spannagl M."/>
            <person name="Cheung F."/>
            <person name="De Mita S."/>
            <person name="Krishnakumar V."/>
            <person name="Gundlach H."/>
            <person name="Zhou S."/>
            <person name="Mudge J."/>
            <person name="Bharti A.K."/>
            <person name="Murray J.D."/>
            <person name="Naoumkina M.A."/>
            <person name="Rosen B."/>
            <person name="Silverstein K.A."/>
            <person name="Tang H."/>
            <person name="Rombauts S."/>
            <person name="Zhao P.X."/>
            <person name="Zhou P."/>
            <person name="Barbe V."/>
            <person name="Bardou P."/>
            <person name="Bechner M."/>
            <person name="Bellec A."/>
            <person name="Berger A."/>
            <person name="Berges H."/>
            <person name="Bidwell S."/>
            <person name="Bisseling T."/>
            <person name="Choisne N."/>
            <person name="Couloux A."/>
            <person name="Denny R."/>
            <person name="Deshpande S."/>
            <person name="Dai X."/>
            <person name="Doyle J.J."/>
            <person name="Dudez A.M."/>
            <person name="Farmer A.D."/>
            <person name="Fouteau S."/>
            <person name="Franken C."/>
            <person name="Gibelin C."/>
            <person name="Gish J."/>
            <person name="Goldstein S."/>
            <person name="Gonzalez A.J."/>
            <person name="Green P.J."/>
            <person name="Hallab A."/>
            <person name="Hartog M."/>
            <person name="Hua A."/>
            <person name="Humphray S.J."/>
            <person name="Jeong D.H."/>
            <person name="Jing Y."/>
            <person name="Jocker A."/>
            <person name="Kenton S.M."/>
            <person name="Kim D.J."/>
            <person name="Klee K."/>
            <person name="Lai H."/>
            <person name="Lang C."/>
            <person name="Lin S."/>
            <person name="Macmil S.L."/>
            <person name="Magdelenat G."/>
            <person name="Matthews L."/>
            <person name="McCorrison J."/>
            <person name="Monaghan E.L."/>
            <person name="Mun J.H."/>
            <person name="Najar F.Z."/>
            <person name="Nicholson C."/>
            <person name="Noirot C."/>
            <person name="O'Bleness M."/>
            <person name="Paule C.R."/>
            <person name="Poulain J."/>
            <person name="Prion F."/>
            <person name="Qin B."/>
            <person name="Qu C."/>
            <person name="Retzel E.F."/>
            <person name="Riddle C."/>
            <person name="Sallet E."/>
            <person name="Samain S."/>
            <person name="Samson N."/>
            <person name="Sanders I."/>
            <person name="Saurat O."/>
            <person name="Scarpelli C."/>
            <person name="Schiex T."/>
            <person name="Segurens B."/>
            <person name="Severin A.J."/>
            <person name="Sherrier D.J."/>
            <person name="Shi R."/>
            <person name="Sims S."/>
            <person name="Singer S.R."/>
            <person name="Sinharoy S."/>
            <person name="Sterck L."/>
            <person name="Viollet A."/>
            <person name="Wang B.B."/>
            <person name="Wang K."/>
            <person name="Wang M."/>
            <person name="Wang X."/>
            <person name="Warfsmann J."/>
            <person name="Weissenbach J."/>
            <person name="White D.D."/>
            <person name="White J.D."/>
            <person name="Wiley G.B."/>
            <person name="Wincker P."/>
            <person name="Xing Y."/>
            <person name="Yang L."/>
            <person name="Yao Z."/>
            <person name="Ying F."/>
            <person name="Zhai J."/>
            <person name="Zhou L."/>
            <person name="Zuber A."/>
            <person name="Denarie J."/>
            <person name="Dixon R.A."/>
            <person name="May G.D."/>
            <person name="Schwartz D.C."/>
            <person name="Rogers J."/>
            <person name="Quetier F."/>
            <person name="Town C.D."/>
            <person name="Roe B.A."/>
        </authorList>
    </citation>
    <scope>NUCLEOTIDE SEQUENCE [LARGE SCALE GENOMIC DNA]</scope>
    <source>
        <strain evidence="1">A17</strain>
        <strain evidence="2 3">cv. Jemalong A17</strain>
    </source>
</reference>
<proteinExistence type="predicted"/>
<dbReference type="EMBL" id="CM001218">
    <property type="protein sequence ID" value="AES67464.1"/>
    <property type="molecule type" value="Genomic_DNA"/>
</dbReference>
<sequence>MNSSQMLEILDLLLGIKCGDVASKSLGGLERLAHCRSRRSQDSPTIGIRALIRLDGERKWDPSLDQASDVGDSHLRGGYCWESSVNNYVPHRLKMEEMLDI</sequence>
<name>G7IRP8_MEDTR</name>
<dbReference type="AlphaFoldDB" id="G7IRP8"/>
<evidence type="ECO:0000313" key="2">
    <source>
        <dbReference type="EnsemblPlants" id="AES67464"/>
    </source>
</evidence>
<protein>
    <submittedName>
        <fullName evidence="1 2">Uncharacterized protein</fullName>
    </submittedName>
</protein>
<dbReference type="HOGENOM" id="CLU_2295852_0_0_1"/>
<gene>
    <name evidence="1" type="ordered locus">MTR_2g094000</name>
</gene>
<evidence type="ECO:0000313" key="3">
    <source>
        <dbReference type="Proteomes" id="UP000002051"/>
    </source>
</evidence>
<organism evidence="1 3">
    <name type="scientific">Medicago truncatula</name>
    <name type="common">Barrel medic</name>
    <name type="synonym">Medicago tribuloides</name>
    <dbReference type="NCBI Taxonomy" id="3880"/>
    <lineage>
        <taxon>Eukaryota</taxon>
        <taxon>Viridiplantae</taxon>
        <taxon>Streptophyta</taxon>
        <taxon>Embryophyta</taxon>
        <taxon>Tracheophyta</taxon>
        <taxon>Spermatophyta</taxon>
        <taxon>Magnoliopsida</taxon>
        <taxon>eudicotyledons</taxon>
        <taxon>Gunneridae</taxon>
        <taxon>Pentapetalae</taxon>
        <taxon>rosids</taxon>
        <taxon>fabids</taxon>
        <taxon>Fabales</taxon>
        <taxon>Fabaceae</taxon>
        <taxon>Papilionoideae</taxon>
        <taxon>50 kb inversion clade</taxon>
        <taxon>NPAAA clade</taxon>
        <taxon>Hologalegina</taxon>
        <taxon>IRL clade</taxon>
        <taxon>Trifolieae</taxon>
        <taxon>Medicago</taxon>
    </lineage>
</organism>
<dbReference type="EnsemblPlants" id="AES67464">
    <property type="protein sequence ID" value="AES67464"/>
    <property type="gene ID" value="MTR_2g094000"/>
</dbReference>
<accession>G7IRP8</accession>
<dbReference type="PaxDb" id="3880-AES67464"/>
<keyword evidence="3" id="KW-1185">Reference proteome</keyword>
<reference evidence="1 3" key="2">
    <citation type="journal article" date="2014" name="BMC Genomics">
        <title>An improved genome release (version Mt4.0) for the model legume Medicago truncatula.</title>
        <authorList>
            <person name="Tang H."/>
            <person name="Krishnakumar V."/>
            <person name="Bidwell S."/>
            <person name="Rosen B."/>
            <person name="Chan A."/>
            <person name="Zhou S."/>
            <person name="Gentzbittel L."/>
            <person name="Childs K.L."/>
            <person name="Yandell M."/>
            <person name="Gundlach H."/>
            <person name="Mayer K.F."/>
            <person name="Schwartz D.C."/>
            <person name="Town C.D."/>
        </authorList>
    </citation>
    <scope>GENOME REANNOTATION</scope>
    <source>
        <strain evidence="2 3">cv. Jemalong A17</strain>
    </source>
</reference>